<dbReference type="PANTHER" id="PTHR32071">
    <property type="entry name" value="TRANSCRIPTIONAL REGULATORY PROTEIN"/>
    <property type="match status" value="1"/>
</dbReference>
<reference evidence="6 7" key="1">
    <citation type="submission" date="2023-08" db="EMBL/GenBank/DDBJ databases">
        <title>Nocardioides seae sp. nov., a bacterium isolated from a soil.</title>
        <authorList>
            <person name="Wang X."/>
        </authorList>
    </citation>
    <scope>NUCLEOTIDE SEQUENCE [LARGE SCALE GENOMIC DNA]</scope>
    <source>
        <strain evidence="6 7">YZH12</strain>
    </source>
</reference>
<evidence type="ECO:0000256" key="3">
    <source>
        <dbReference type="ARBA" id="ARBA00023015"/>
    </source>
</evidence>
<keyword evidence="2" id="KW-0067">ATP-binding</keyword>
<dbReference type="InterPro" id="IPR002078">
    <property type="entry name" value="Sigma_54_int"/>
</dbReference>
<evidence type="ECO:0000313" key="6">
    <source>
        <dbReference type="EMBL" id="MDT9592215.1"/>
    </source>
</evidence>
<proteinExistence type="predicted"/>
<dbReference type="Proteomes" id="UP001268542">
    <property type="component" value="Unassembled WGS sequence"/>
</dbReference>
<gene>
    <name evidence="6" type="ORF">RDV89_04005</name>
</gene>
<evidence type="ECO:0000313" key="7">
    <source>
        <dbReference type="Proteomes" id="UP001268542"/>
    </source>
</evidence>
<dbReference type="PROSITE" id="PS50045">
    <property type="entry name" value="SIGMA54_INTERACT_4"/>
    <property type="match status" value="1"/>
</dbReference>
<dbReference type="Gene3D" id="1.10.10.60">
    <property type="entry name" value="Homeodomain-like"/>
    <property type="match status" value="1"/>
</dbReference>
<dbReference type="SUPFAM" id="SSF52540">
    <property type="entry name" value="P-loop containing nucleoside triphosphate hydrolases"/>
    <property type="match status" value="1"/>
</dbReference>
<accession>A0ABU3PTT6</accession>
<dbReference type="RefSeq" id="WP_315731483.1">
    <property type="nucleotide sequence ID" value="NZ_JAVYII010000001.1"/>
</dbReference>
<dbReference type="EMBL" id="JAVYII010000001">
    <property type="protein sequence ID" value="MDT9592215.1"/>
    <property type="molecule type" value="Genomic_DNA"/>
</dbReference>
<dbReference type="InterPro" id="IPR009057">
    <property type="entry name" value="Homeodomain-like_sf"/>
</dbReference>
<keyword evidence="4" id="KW-0804">Transcription</keyword>
<comment type="caution">
    <text evidence="6">The sequence shown here is derived from an EMBL/GenBank/DDBJ whole genome shotgun (WGS) entry which is preliminary data.</text>
</comment>
<dbReference type="Pfam" id="PF25601">
    <property type="entry name" value="AAA_lid_14"/>
    <property type="match status" value="1"/>
</dbReference>
<keyword evidence="3" id="KW-0805">Transcription regulation</keyword>
<organism evidence="6 7">
    <name type="scientific">Nocardioides imazamoxiresistens</name>
    <dbReference type="NCBI Taxonomy" id="3231893"/>
    <lineage>
        <taxon>Bacteria</taxon>
        <taxon>Bacillati</taxon>
        <taxon>Actinomycetota</taxon>
        <taxon>Actinomycetes</taxon>
        <taxon>Propionibacteriales</taxon>
        <taxon>Nocardioidaceae</taxon>
        <taxon>Nocardioides</taxon>
    </lineage>
</organism>
<dbReference type="PRINTS" id="PR01590">
    <property type="entry name" value="HTHFIS"/>
</dbReference>
<dbReference type="Gene3D" id="1.10.8.60">
    <property type="match status" value="1"/>
</dbReference>
<evidence type="ECO:0000256" key="2">
    <source>
        <dbReference type="ARBA" id="ARBA00022840"/>
    </source>
</evidence>
<dbReference type="Gene3D" id="3.30.450.40">
    <property type="match status" value="1"/>
</dbReference>
<keyword evidence="7" id="KW-1185">Reference proteome</keyword>
<evidence type="ECO:0000259" key="5">
    <source>
        <dbReference type="PROSITE" id="PS50045"/>
    </source>
</evidence>
<protein>
    <submittedName>
        <fullName evidence="6">Helix-turn-helix domain-containing protein</fullName>
    </submittedName>
</protein>
<dbReference type="InterPro" id="IPR058031">
    <property type="entry name" value="AAA_lid_NorR"/>
</dbReference>
<dbReference type="InterPro" id="IPR027417">
    <property type="entry name" value="P-loop_NTPase"/>
</dbReference>
<dbReference type="Pfam" id="PF02954">
    <property type="entry name" value="HTH_8"/>
    <property type="match status" value="1"/>
</dbReference>
<evidence type="ECO:0000256" key="1">
    <source>
        <dbReference type="ARBA" id="ARBA00022741"/>
    </source>
</evidence>
<evidence type="ECO:0000256" key="4">
    <source>
        <dbReference type="ARBA" id="ARBA00023163"/>
    </source>
</evidence>
<dbReference type="InterPro" id="IPR002197">
    <property type="entry name" value="HTH_Fis"/>
</dbReference>
<dbReference type="SUPFAM" id="SSF46689">
    <property type="entry name" value="Homeodomain-like"/>
    <property type="match status" value="1"/>
</dbReference>
<feature type="domain" description="Sigma-54 factor interaction" evidence="5">
    <location>
        <begin position="388"/>
        <end position="454"/>
    </location>
</feature>
<sequence length="531" mass="56080">MSAVVDVAGSLAASRANDLDRLDAVLVLTDAAGVVVGEWGMGREVRPILDRAGVRMGHDVSEAVLGTSSVSTLVTRLPVQVDGSAHYSRLLEGVSSAGTTIVQAATRRVLGSLHLMVASSAASPLALLWVRELAGLVEREIRDRSGAAEQLLMERFLAADRGSRRAVVAVDERTIITNASAARIVGVEEQTVLWERARAVLAGEAPADARLEVGAVGTLRVQCEPVLVEQRPVGVVMRLRRIDAGRTGLGDRGMADELTGLVGDGAAWRALRHRLAAARPASTLVVGERGVGVAAVARSHAGPGAVVLDAADAVTGDALAWMNELAVATSGEAGRVVLVLNIDRLPTEHEEKAAAMLTRSAATVRTVATAGWVDGAVGGLGAGGVLPVTVRVPSLRERPEDIPDLVRQFTASYVARHRHLDGIQWMTDALQALSRLDWPENVRELRDVVHVVLSRAGSRYVTVRDLPAEVLAGTARRSLAGLERAEVGAILRALEEARGNKHQAACALGIARSTLYRKMRALGLDLEATSF</sequence>
<dbReference type="InterPro" id="IPR029016">
    <property type="entry name" value="GAF-like_dom_sf"/>
</dbReference>
<keyword evidence="1" id="KW-0547">Nucleotide-binding</keyword>
<name>A0ABU3PTT6_9ACTN</name>